<dbReference type="InterPro" id="IPR022048">
    <property type="entry name" value="Envelope_fusion-like"/>
</dbReference>
<dbReference type="Pfam" id="PF12259">
    <property type="entry name" value="Baculo_F"/>
    <property type="match status" value="1"/>
</dbReference>
<dbReference type="OrthoDB" id="6379881at2759"/>
<dbReference type="AlphaFoldDB" id="A0A0K2TW19"/>
<evidence type="ECO:0000313" key="3">
    <source>
        <dbReference type="EMBL" id="CDW29586.1"/>
    </source>
</evidence>
<evidence type="ECO:0000256" key="2">
    <source>
        <dbReference type="SAM" id="SignalP"/>
    </source>
</evidence>
<organism evidence="3">
    <name type="scientific">Lepeophtheirus salmonis</name>
    <name type="common">Salmon louse</name>
    <name type="synonym">Caligus salmonis</name>
    <dbReference type="NCBI Taxonomy" id="72036"/>
    <lineage>
        <taxon>Eukaryota</taxon>
        <taxon>Metazoa</taxon>
        <taxon>Ecdysozoa</taxon>
        <taxon>Arthropoda</taxon>
        <taxon>Crustacea</taxon>
        <taxon>Multicrustacea</taxon>
        <taxon>Hexanauplia</taxon>
        <taxon>Copepoda</taxon>
        <taxon>Siphonostomatoida</taxon>
        <taxon>Caligidae</taxon>
        <taxon>Lepeophtheirus</taxon>
    </lineage>
</organism>
<proteinExistence type="predicted"/>
<sequence>MKILIKLLFLFSIVDCIEWPVFFEHYGYVQSVHNKWELTINANIQLPALEKRLHIMNRRLDRLQQGFSENEGETIEESTSYLEESWRDINVYLKRKTLNLLRKIKSLKEFGRSFDGNFFGNNIKSRMKRSIESETNLFEGRATPGVLQSLFGVAYTEDVSGVETRLDDLEVKLRSDLQDVDTKTRIIKDDTESRIMLTDGELKKVENMTEILEKKIFNMEINPLFRSASGQTLKRRSFAYEEIERRLSLYSDRLNDVKNAVSTLASGKLSMLIIPQQKLRITLQKIKSQLPNNYTLLFDLKQSLWPYYSLIESTTQFGNELKDVEVRITIPLIDLGNRMELSKVHNLPLKVRDGYSVTADIDTEYLVTDAPRNYYLELLKEDFNDCKIFKLPSGDRHFYCNLGPMLKSEKSHSCVMSLFKGNTDTALCQSRLKHGLVAPFNRLYNGSWIFSALIEQVPVLLKCPDGNTPTGLIGFGVIHLAEGCSISSREYFYPDTFSGKIKVGIGFGDSSWSQTEENFNSDTISVIDEGEGKFTLEQPKVSPFSEDPFDPEIIEAVVAEEDGEENESNELTFEEFVTAIAGSPNVIRKTNSSSQTNSSKSRILSFK</sequence>
<evidence type="ECO:0000256" key="1">
    <source>
        <dbReference type="SAM" id="MobiDB-lite"/>
    </source>
</evidence>
<name>A0A0K2TW19_LEPSM</name>
<feature type="signal peptide" evidence="2">
    <location>
        <begin position="1"/>
        <end position="16"/>
    </location>
</feature>
<keyword evidence="2" id="KW-0732">Signal</keyword>
<dbReference type="EMBL" id="HACA01012225">
    <property type="protein sequence ID" value="CDW29586.1"/>
    <property type="molecule type" value="Transcribed_RNA"/>
</dbReference>
<protein>
    <submittedName>
        <fullName evidence="3">Uncharacterized protein</fullName>
    </submittedName>
</protein>
<feature type="chain" id="PRO_5005488150" evidence="2">
    <location>
        <begin position="17"/>
        <end position="607"/>
    </location>
</feature>
<feature type="region of interest" description="Disordered" evidence="1">
    <location>
        <begin position="587"/>
        <end position="607"/>
    </location>
</feature>
<reference evidence="3" key="1">
    <citation type="submission" date="2014-05" db="EMBL/GenBank/DDBJ databases">
        <authorList>
            <person name="Chronopoulou M."/>
        </authorList>
    </citation>
    <scope>NUCLEOTIDE SEQUENCE</scope>
    <source>
        <tissue evidence="3">Whole organism</tissue>
    </source>
</reference>
<accession>A0A0K2TW19</accession>
<gene>
    <name evidence="3" type="primary">Iris</name>
</gene>
<feature type="compositionally biased region" description="Low complexity" evidence="1">
    <location>
        <begin position="588"/>
        <end position="607"/>
    </location>
</feature>